<name>A0AAW0E1J2_9AGAR</name>
<evidence type="ECO:0000313" key="3">
    <source>
        <dbReference type="EMBL" id="KAK7057633.1"/>
    </source>
</evidence>
<evidence type="ECO:0000259" key="2">
    <source>
        <dbReference type="Pfam" id="PF08593"/>
    </source>
</evidence>
<proteinExistence type="inferred from homology"/>
<dbReference type="Pfam" id="PF08593">
    <property type="entry name" value="Mug135_C"/>
    <property type="match status" value="1"/>
</dbReference>
<organism evidence="3 4">
    <name type="scientific">Favolaschia claudopus</name>
    <dbReference type="NCBI Taxonomy" id="2862362"/>
    <lineage>
        <taxon>Eukaryota</taxon>
        <taxon>Fungi</taxon>
        <taxon>Dikarya</taxon>
        <taxon>Basidiomycota</taxon>
        <taxon>Agaricomycotina</taxon>
        <taxon>Agaricomycetes</taxon>
        <taxon>Agaricomycetidae</taxon>
        <taxon>Agaricales</taxon>
        <taxon>Marasmiineae</taxon>
        <taxon>Mycenaceae</taxon>
        <taxon>Favolaschia</taxon>
    </lineage>
</organism>
<comment type="caution">
    <text evidence="3">The sequence shown here is derived from an EMBL/GenBank/DDBJ whole genome shotgun (WGS) entry which is preliminary data.</text>
</comment>
<accession>A0AAW0E1J2</accession>
<dbReference type="EMBL" id="JAWWNJ010000004">
    <property type="protein sequence ID" value="KAK7057633.1"/>
    <property type="molecule type" value="Genomic_DNA"/>
</dbReference>
<evidence type="ECO:0000256" key="1">
    <source>
        <dbReference type="ARBA" id="ARBA00005788"/>
    </source>
</evidence>
<gene>
    <name evidence="3" type="ORF">R3P38DRAFT_3252718</name>
</gene>
<dbReference type="InterPro" id="IPR013902">
    <property type="entry name" value="Mug135-like_C"/>
</dbReference>
<dbReference type="Proteomes" id="UP001362999">
    <property type="component" value="Unassembled WGS sequence"/>
</dbReference>
<reference evidence="3 4" key="1">
    <citation type="journal article" date="2024" name="J Genomics">
        <title>Draft genome sequencing and assembly of Favolaschia claudopus CIRM-BRFM 2984 isolated from oak limbs.</title>
        <authorList>
            <person name="Navarro D."/>
            <person name="Drula E."/>
            <person name="Chaduli D."/>
            <person name="Cazenave R."/>
            <person name="Ahrendt S."/>
            <person name="Wang J."/>
            <person name="Lipzen A."/>
            <person name="Daum C."/>
            <person name="Barry K."/>
            <person name="Grigoriev I.V."/>
            <person name="Favel A."/>
            <person name="Rosso M.N."/>
            <person name="Martin F."/>
        </authorList>
    </citation>
    <scope>NUCLEOTIDE SEQUENCE [LARGE SCALE GENOMIC DNA]</scope>
    <source>
        <strain evidence="3 4">CIRM-BRFM 2984</strain>
    </source>
</reference>
<protein>
    <recommendedName>
        <fullName evidence="2">Mug135-like C-terminal domain-containing protein</fullName>
    </recommendedName>
</protein>
<comment type="similarity">
    <text evidence="1">Belongs to the UPF0612 family.</text>
</comment>
<dbReference type="AlphaFoldDB" id="A0AAW0E1J2"/>
<feature type="domain" description="Mug135-like C-terminal" evidence="2">
    <location>
        <begin position="157"/>
        <end position="244"/>
    </location>
</feature>
<sequence>MIAHLLNVDDPALCHGLFNRSPLDIAPNFVHNGNLFGIPLPPAPANPPTQDDVQNAADLKAAIVAARARLTPIPADVTDAVALYEFEIVQARQISLMPPPAIPPAPGAPQIAPIGGMGGMGAVLAAINTLSQQLVTLNTNMTDLRREAAINGSRVKRSGLQHPYTEVPFLDGTKPSNPVPAVPAQNGQPAQLARAALPLIRNVDDVRTLTGPQANTYWTGHGIVQIPHHLPERRRLVGECIGCSVTVE</sequence>
<keyword evidence="4" id="KW-1185">Reference proteome</keyword>
<evidence type="ECO:0000313" key="4">
    <source>
        <dbReference type="Proteomes" id="UP001362999"/>
    </source>
</evidence>